<evidence type="ECO:0000313" key="2">
    <source>
        <dbReference type="Proteomes" id="UP000611640"/>
    </source>
</evidence>
<dbReference type="EMBL" id="AP023355">
    <property type="protein sequence ID" value="BCJ34649.1"/>
    <property type="molecule type" value="Genomic_DNA"/>
</dbReference>
<protein>
    <recommendedName>
        <fullName evidence="3">DUF885 domain-containing protein</fullName>
    </recommendedName>
</protein>
<dbReference type="PANTHER" id="PTHR33361">
    <property type="entry name" value="GLR0591 PROTEIN"/>
    <property type="match status" value="1"/>
</dbReference>
<gene>
    <name evidence="1" type="ORF">Athai_21520</name>
</gene>
<sequence length="504" mass="53297">MDARLRALCDLMVPTARESVGRHEYDGVVQDLSTAGVAAALSRLAPAGAHVYPDPHDEAHASAAEDATRVEYGELALHRSNPLYHVANLDLACYDREYAPAPERAAARAAHLAAWPDAVDAAIDALDAVPAPVAGATLSAARGLAGQVGPADGDSGVAATAAHRRLLDHLERCARTGPADSALGEAGLARLLSASEAMPVRLGALAEAADAERHRLRAMLAEACHRIDPDADTAGTVAALAADHPGIDGVLAEARVLTAEVIDWTARHELVPYTDGECLVGPAPESRRWAMAMMAWAAPYEPDAPGWYHVTPPEPGWPAADREQWLAVFSRTSLPAITVHEVAPGHFSHSRALRRAPSAVRRTLIGEAFVEGWAHYTEEMALEQGFHATDPRYAAGVALEALVRVVRLTAAIGLHTGTMTVDEAAALFTSDAHLQGPAALAEAYRGTFDPTYGRYTWGKLVIGQVRDRARAAWGAGFSLPRLHAALLELGAPPLGLLDTAIERG</sequence>
<dbReference type="KEGG" id="atl:Athai_21520"/>
<name>A0A7R7DMX8_9ACTN</name>
<keyword evidence="2" id="KW-1185">Reference proteome</keyword>
<dbReference type="InterPro" id="IPR010281">
    <property type="entry name" value="DUF885"/>
</dbReference>
<evidence type="ECO:0000313" key="1">
    <source>
        <dbReference type="EMBL" id="BCJ34649.1"/>
    </source>
</evidence>
<proteinExistence type="predicted"/>
<accession>A0A7R7DMX8</accession>
<organism evidence="1 2">
    <name type="scientific">Actinocatenispora thailandica</name>
    <dbReference type="NCBI Taxonomy" id="227318"/>
    <lineage>
        <taxon>Bacteria</taxon>
        <taxon>Bacillati</taxon>
        <taxon>Actinomycetota</taxon>
        <taxon>Actinomycetes</taxon>
        <taxon>Micromonosporales</taxon>
        <taxon>Micromonosporaceae</taxon>
        <taxon>Actinocatenispora</taxon>
    </lineage>
</organism>
<evidence type="ECO:0008006" key="3">
    <source>
        <dbReference type="Google" id="ProtNLM"/>
    </source>
</evidence>
<dbReference type="PANTHER" id="PTHR33361:SF15">
    <property type="entry name" value="DUF885 FAMILY LIPOPROTEIN"/>
    <property type="match status" value="1"/>
</dbReference>
<dbReference type="RefSeq" id="WP_203961354.1">
    <property type="nucleotide sequence ID" value="NZ_AP023355.1"/>
</dbReference>
<dbReference type="Proteomes" id="UP000611640">
    <property type="component" value="Chromosome"/>
</dbReference>
<dbReference type="AlphaFoldDB" id="A0A7R7DMX8"/>
<dbReference type="Pfam" id="PF05960">
    <property type="entry name" value="DUF885"/>
    <property type="match status" value="1"/>
</dbReference>
<reference evidence="1 2" key="1">
    <citation type="submission" date="2020-08" db="EMBL/GenBank/DDBJ databases">
        <title>Whole genome shotgun sequence of Actinocatenispora thailandica NBRC 105041.</title>
        <authorList>
            <person name="Komaki H."/>
            <person name="Tamura T."/>
        </authorList>
    </citation>
    <scope>NUCLEOTIDE SEQUENCE [LARGE SCALE GENOMIC DNA]</scope>
    <source>
        <strain evidence="1 2">NBRC 105041</strain>
    </source>
</reference>